<dbReference type="KEGG" id="kcm:ABWK59_00555"/>
<dbReference type="GO" id="GO:0020037">
    <property type="term" value="F:heme binding"/>
    <property type="evidence" value="ECO:0007669"/>
    <property type="project" value="UniProtKB-ARBA"/>
</dbReference>
<dbReference type="InterPro" id="IPR003018">
    <property type="entry name" value="GAF"/>
</dbReference>
<dbReference type="GO" id="GO:0000287">
    <property type="term" value="F:magnesium ion binding"/>
    <property type="evidence" value="ECO:0007669"/>
    <property type="project" value="UniProtKB-ARBA"/>
</dbReference>
<dbReference type="PANTHER" id="PTHR43156:SF2">
    <property type="entry name" value="STAGE II SPORULATION PROTEIN E"/>
    <property type="match status" value="1"/>
</dbReference>
<keyword evidence="9" id="KW-0460">Magnesium</keyword>
<keyword evidence="8" id="KW-0378">Hydrolase</keyword>
<keyword evidence="7" id="KW-0418">Kinase</keyword>
<evidence type="ECO:0000256" key="6">
    <source>
        <dbReference type="ARBA" id="ARBA00022723"/>
    </source>
</evidence>
<dbReference type="SMART" id="SM00331">
    <property type="entry name" value="PP2C_SIG"/>
    <property type="match status" value="1"/>
</dbReference>
<evidence type="ECO:0000259" key="12">
    <source>
        <dbReference type="SMART" id="SM00331"/>
    </source>
</evidence>
<evidence type="ECO:0000256" key="5">
    <source>
        <dbReference type="ARBA" id="ARBA00022679"/>
    </source>
</evidence>
<dbReference type="InterPro" id="IPR036457">
    <property type="entry name" value="PPM-type-like_dom_sf"/>
</dbReference>
<accession>A0AAU8K5C0</accession>
<dbReference type="InterPro" id="IPR001932">
    <property type="entry name" value="PPM-type_phosphatase-like_dom"/>
</dbReference>
<dbReference type="GO" id="GO:0016791">
    <property type="term" value="F:phosphatase activity"/>
    <property type="evidence" value="ECO:0007669"/>
    <property type="project" value="TreeGrafter"/>
</dbReference>
<organism evidence="13">
    <name type="scientific">Kitasatospora camelliae</name>
    <dbReference type="NCBI Taxonomy" id="3156397"/>
    <lineage>
        <taxon>Bacteria</taxon>
        <taxon>Bacillati</taxon>
        <taxon>Actinomycetota</taxon>
        <taxon>Actinomycetes</taxon>
        <taxon>Kitasatosporales</taxon>
        <taxon>Streptomycetaceae</taxon>
        <taxon>Kitasatospora</taxon>
    </lineage>
</organism>
<comment type="cofactor">
    <cofactor evidence="2">
        <name>heme</name>
        <dbReference type="ChEBI" id="CHEBI:30413"/>
    </cofactor>
</comment>
<name>A0AAU8K5C0_9ACTN</name>
<gene>
    <name evidence="13" type="ORF">ABWK59_00555</name>
</gene>
<comment type="cofactor">
    <cofactor evidence="1">
        <name>Mg(2+)</name>
        <dbReference type="ChEBI" id="CHEBI:18420"/>
    </cofactor>
</comment>
<dbReference type="GO" id="GO:0005524">
    <property type="term" value="F:ATP binding"/>
    <property type="evidence" value="ECO:0007669"/>
    <property type="project" value="UniProtKB-ARBA"/>
</dbReference>
<keyword evidence="5" id="KW-0808">Transferase</keyword>
<dbReference type="Pfam" id="PF13185">
    <property type="entry name" value="GAF_2"/>
    <property type="match status" value="1"/>
</dbReference>
<keyword evidence="4" id="KW-0597">Phosphoprotein</keyword>
<dbReference type="GO" id="GO:0019825">
    <property type="term" value="F:oxygen binding"/>
    <property type="evidence" value="ECO:0007669"/>
    <property type="project" value="UniProtKB-ARBA"/>
</dbReference>
<proteinExistence type="predicted"/>
<protein>
    <submittedName>
        <fullName evidence="13">GAF domain-containing SpoIIE family protein phosphatase</fullName>
    </submittedName>
</protein>
<keyword evidence="10" id="KW-0408">Iron</keyword>
<dbReference type="FunFam" id="3.30.450.40:FF:000052">
    <property type="entry name" value="Oxygen sensor histidine kinase response regulator DevS/DosS"/>
    <property type="match status" value="1"/>
</dbReference>
<dbReference type="InterPro" id="IPR029016">
    <property type="entry name" value="GAF-like_dom_sf"/>
</dbReference>
<dbReference type="SMART" id="SM00065">
    <property type="entry name" value="GAF"/>
    <property type="match status" value="1"/>
</dbReference>
<evidence type="ECO:0000313" key="13">
    <source>
        <dbReference type="EMBL" id="XCM83846.1"/>
    </source>
</evidence>
<evidence type="ECO:0000259" key="11">
    <source>
        <dbReference type="SMART" id="SM00065"/>
    </source>
</evidence>
<evidence type="ECO:0000256" key="1">
    <source>
        <dbReference type="ARBA" id="ARBA00001946"/>
    </source>
</evidence>
<keyword evidence="3" id="KW-0963">Cytoplasm</keyword>
<dbReference type="GO" id="GO:0070483">
    <property type="term" value="P:detection of hypoxia"/>
    <property type="evidence" value="ECO:0007669"/>
    <property type="project" value="UniProtKB-ARBA"/>
</dbReference>
<evidence type="ECO:0000256" key="10">
    <source>
        <dbReference type="ARBA" id="ARBA00023004"/>
    </source>
</evidence>
<evidence type="ECO:0000256" key="4">
    <source>
        <dbReference type="ARBA" id="ARBA00022553"/>
    </source>
</evidence>
<dbReference type="Pfam" id="PF07228">
    <property type="entry name" value="SpoIIE"/>
    <property type="match status" value="1"/>
</dbReference>
<keyword evidence="6" id="KW-0479">Metal-binding</keyword>
<evidence type="ECO:0000256" key="8">
    <source>
        <dbReference type="ARBA" id="ARBA00022801"/>
    </source>
</evidence>
<dbReference type="SUPFAM" id="SSF81606">
    <property type="entry name" value="PP2C-like"/>
    <property type="match status" value="1"/>
</dbReference>
<dbReference type="InterPro" id="IPR052016">
    <property type="entry name" value="Bact_Sigma-Reg"/>
</dbReference>
<dbReference type="PANTHER" id="PTHR43156">
    <property type="entry name" value="STAGE II SPORULATION PROTEIN E-RELATED"/>
    <property type="match status" value="1"/>
</dbReference>
<evidence type="ECO:0000256" key="7">
    <source>
        <dbReference type="ARBA" id="ARBA00022777"/>
    </source>
</evidence>
<dbReference type="AlphaFoldDB" id="A0AAU8K5C0"/>
<feature type="domain" description="PPM-type phosphatase" evidence="12">
    <location>
        <begin position="203"/>
        <end position="416"/>
    </location>
</feature>
<dbReference type="EMBL" id="CP159872">
    <property type="protein sequence ID" value="XCM83846.1"/>
    <property type="molecule type" value="Genomic_DNA"/>
</dbReference>
<dbReference type="GO" id="GO:0070025">
    <property type="term" value="F:carbon monoxide binding"/>
    <property type="evidence" value="ECO:0007669"/>
    <property type="project" value="UniProtKB-ARBA"/>
</dbReference>
<sequence length="426" mass="46197">MELMGEPFAEVSSTQRRMQQLLEAVLAVSRDLDLPNVLRRIVGTAMELVNARYGALGVLTEHGESLSEFIPVGLTERERADLSGVEFPRGGGLLGYLIRHPEPLRVEEIARHPKSVGFPPGHPPMHSLFGVAIRVRDQIYGNLYLSDRRDGQPFDAHDETVLVALAGAAGVAIENARLYEQLRSATERFQRMLLPSLPDLYPFTAAAVYQPASTPDYLGGDWYDAMLLPDSACAAIIGDVVGHDLRAAAAMAQTRNMLRAVLYDRRTPPSAVLSKVDQTLQAITENPVTTVCLARIEPSDHGWQLHWSSAGHPPPLLLTPDGFARYLETDPGLPLGVEPDHPRTDHTYPLPGGSTVVLFTDGLVEHPRRHLDEGLHAVAAAAATALGEPLASLVQTLADNRPSSGSDDLALLAVRVPAEPPGRVER</sequence>
<reference evidence="13" key="1">
    <citation type="submission" date="2024-06" db="EMBL/GenBank/DDBJ databases">
        <title>The genome sequences of Kitasatospora sp. strain HUAS MG31.</title>
        <authorList>
            <person name="Mo P."/>
        </authorList>
    </citation>
    <scope>NUCLEOTIDE SEQUENCE</scope>
    <source>
        <strain evidence="13">HUAS MG31</strain>
    </source>
</reference>
<evidence type="ECO:0000256" key="3">
    <source>
        <dbReference type="ARBA" id="ARBA00022490"/>
    </source>
</evidence>
<evidence type="ECO:0000256" key="9">
    <source>
        <dbReference type="ARBA" id="ARBA00022842"/>
    </source>
</evidence>
<dbReference type="GO" id="GO:0070026">
    <property type="term" value="F:nitric oxide binding"/>
    <property type="evidence" value="ECO:0007669"/>
    <property type="project" value="UniProtKB-ARBA"/>
</dbReference>
<evidence type="ECO:0000256" key="2">
    <source>
        <dbReference type="ARBA" id="ARBA00001971"/>
    </source>
</evidence>
<dbReference type="SUPFAM" id="SSF55781">
    <property type="entry name" value="GAF domain-like"/>
    <property type="match status" value="1"/>
</dbReference>
<feature type="domain" description="GAF" evidence="11">
    <location>
        <begin position="33"/>
        <end position="183"/>
    </location>
</feature>
<dbReference type="Gene3D" id="3.30.450.40">
    <property type="match status" value="1"/>
</dbReference>
<dbReference type="GO" id="GO:0000155">
    <property type="term" value="F:phosphorelay sensor kinase activity"/>
    <property type="evidence" value="ECO:0007669"/>
    <property type="project" value="UniProtKB-ARBA"/>
</dbReference>
<dbReference type="Gene3D" id="3.60.40.10">
    <property type="entry name" value="PPM-type phosphatase domain"/>
    <property type="match status" value="1"/>
</dbReference>
<dbReference type="GO" id="GO:0019826">
    <property type="term" value="F:oxygen sensor activity"/>
    <property type="evidence" value="ECO:0007669"/>
    <property type="project" value="UniProtKB-ARBA"/>
</dbReference>